<sequence>MTTQEGRLGSPSACRSHLLTIALHRKHVFLLNACRLLAFSRQKRKCGTTDSRRDTRTPVREVRLGPRRRKQITLHMSVT</sequence>
<protein>
    <submittedName>
        <fullName evidence="1">Uncharacterized protein</fullName>
    </submittedName>
</protein>
<dbReference type="EMBL" id="OX596098">
    <property type="protein sequence ID" value="CAI9694895.1"/>
    <property type="molecule type" value="Genomic_DNA"/>
</dbReference>
<organism evidence="1 2">
    <name type="scientific">Rangifer tarandus platyrhynchus</name>
    <name type="common">Svalbard reindeer</name>
    <dbReference type="NCBI Taxonomy" id="3082113"/>
    <lineage>
        <taxon>Eukaryota</taxon>
        <taxon>Metazoa</taxon>
        <taxon>Chordata</taxon>
        <taxon>Craniata</taxon>
        <taxon>Vertebrata</taxon>
        <taxon>Euteleostomi</taxon>
        <taxon>Mammalia</taxon>
        <taxon>Eutheria</taxon>
        <taxon>Laurasiatheria</taxon>
        <taxon>Artiodactyla</taxon>
        <taxon>Ruminantia</taxon>
        <taxon>Pecora</taxon>
        <taxon>Cervidae</taxon>
        <taxon>Odocoileinae</taxon>
        <taxon>Rangifer</taxon>
    </lineage>
</organism>
<evidence type="ECO:0000313" key="1">
    <source>
        <dbReference type="EMBL" id="CAI9694895.1"/>
    </source>
</evidence>
<evidence type="ECO:0000313" key="2">
    <source>
        <dbReference type="Proteomes" id="UP001162501"/>
    </source>
</evidence>
<name>A0ACB0E2W5_RANTA</name>
<proteinExistence type="predicted"/>
<accession>A0ACB0E2W5</accession>
<reference evidence="1" key="1">
    <citation type="submission" date="2023-05" db="EMBL/GenBank/DDBJ databases">
        <authorList>
            <consortium name="ELIXIR-Norway"/>
        </authorList>
    </citation>
    <scope>NUCLEOTIDE SEQUENCE</scope>
</reference>
<dbReference type="Proteomes" id="UP001162501">
    <property type="component" value="Chromosome 14"/>
</dbReference>
<gene>
    <name evidence="1" type="ORF">MRATA1EN3_LOCUS6108</name>
</gene>